<evidence type="ECO:0000313" key="3">
    <source>
        <dbReference type="EMBL" id="MBO8485655.1"/>
    </source>
</evidence>
<sequence>MKRFFLPAVAGIAFAVFSVCASAAGACGEDPADDIVGVYYVAHEDEESRVRIFRQNDDTYSAQVMWIRDSLDRDGNLRLDAKNPDRALRDVPCNRIVIMTGLKYDSEKRRWNSGKIYDPTRGIRANVVCDFASDGRLRVRGSLLGISQSVWWDKVE</sequence>
<accession>A0A9D9J2S9</accession>
<dbReference type="EMBL" id="JADILX010000076">
    <property type="protein sequence ID" value="MBO8485655.1"/>
    <property type="molecule type" value="Genomic_DNA"/>
</dbReference>
<feature type="domain" description="DUF2147" evidence="2">
    <location>
        <begin position="39"/>
        <end position="152"/>
    </location>
</feature>
<evidence type="ECO:0000259" key="2">
    <source>
        <dbReference type="Pfam" id="PF09917"/>
    </source>
</evidence>
<reference evidence="3" key="2">
    <citation type="journal article" date="2021" name="PeerJ">
        <title>Extensive microbial diversity within the chicken gut microbiome revealed by metagenomics and culture.</title>
        <authorList>
            <person name="Gilroy R."/>
            <person name="Ravi A."/>
            <person name="Getino M."/>
            <person name="Pursley I."/>
            <person name="Horton D.L."/>
            <person name="Alikhan N.F."/>
            <person name="Baker D."/>
            <person name="Gharbi K."/>
            <person name="Hall N."/>
            <person name="Watson M."/>
            <person name="Adriaenssens E.M."/>
            <person name="Foster-Nyarko E."/>
            <person name="Jarju S."/>
            <person name="Secka A."/>
            <person name="Antonio M."/>
            <person name="Oren A."/>
            <person name="Chaudhuri R.R."/>
            <person name="La Ragione R."/>
            <person name="Hildebrand F."/>
            <person name="Pallen M.J."/>
        </authorList>
    </citation>
    <scope>NUCLEOTIDE SEQUENCE</scope>
    <source>
        <strain evidence="3">B2-16538</strain>
    </source>
</reference>
<dbReference type="InterPro" id="IPR019223">
    <property type="entry name" value="DUF2147"/>
</dbReference>
<reference evidence="3" key="1">
    <citation type="submission" date="2020-10" db="EMBL/GenBank/DDBJ databases">
        <authorList>
            <person name="Gilroy R."/>
        </authorList>
    </citation>
    <scope>NUCLEOTIDE SEQUENCE</scope>
    <source>
        <strain evidence="3">B2-16538</strain>
    </source>
</reference>
<proteinExistence type="predicted"/>
<organism evidence="3 4">
    <name type="scientific">Candidatus Cryptobacteroides excrementavium</name>
    <dbReference type="NCBI Taxonomy" id="2840759"/>
    <lineage>
        <taxon>Bacteria</taxon>
        <taxon>Pseudomonadati</taxon>
        <taxon>Bacteroidota</taxon>
        <taxon>Bacteroidia</taxon>
        <taxon>Bacteroidales</taxon>
        <taxon>Candidatus Cryptobacteroides</taxon>
    </lineage>
</organism>
<protein>
    <submittedName>
        <fullName evidence="3">DUF2147 domain-containing protein</fullName>
    </submittedName>
</protein>
<gene>
    <name evidence="3" type="ORF">IAB78_04445</name>
</gene>
<dbReference type="Gene3D" id="2.40.128.520">
    <property type="match status" value="1"/>
</dbReference>
<dbReference type="PROSITE" id="PS51257">
    <property type="entry name" value="PROKAR_LIPOPROTEIN"/>
    <property type="match status" value="1"/>
</dbReference>
<evidence type="ECO:0000256" key="1">
    <source>
        <dbReference type="SAM" id="SignalP"/>
    </source>
</evidence>
<name>A0A9D9J2S9_9BACT</name>
<keyword evidence="1" id="KW-0732">Signal</keyword>
<dbReference type="Pfam" id="PF09917">
    <property type="entry name" value="DUF2147"/>
    <property type="match status" value="1"/>
</dbReference>
<feature type="chain" id="PRO_5039220986" evidence="1">
    <location>
        <begin position="24"/>
        <end position="156"/>
    </location>
</feature>
<evidence type="ECO:0000313" key="4">
    <source>
        <dbReference type="Proteomes" id="UP000823750"/>
    </source>
</evidence>
<dbReference type="Proteomes" id="UP000823750">
    <property type="component" value="Unassembled WGS sequence"/>
</dbReference>
<dbReference type="AlphaFoldDB" id="A0A9D9J2S9"/>
<feature type="signal peptide" evidence="1">
    <location>
        <begin position="1"/>
        <end position="23"/>
    </location>
</feature>
<comment type="caution">
    <text evidence="3">The sequence shown here is derived from an EMBL/GenBank/DDBJ whole genome shotgun (WGS) entry which is preliminary data.</text>
</comment>